<dbReference type="AlphaFoldDB" id="A0A368U5T7"/>
<name>A0A368U5T7_9GAMM</name>
<organism evidence="1 2">
    <name type="scientific">Billgrantia montanilacus</name>
    <dbReference type="NCBI Taxonomy" id="2282305"/>
    <lineage>
        <taxon>Bacteria</taxon>
        <taxon>Pseudomonadati</taxon>
        <taxon>Pseudomonadota</taxon>
        <taxon>Gammaproteobacteria</taxon>
        <taxon>Oceanospirillales</taxon>
        <taxon>Halomonadaceae</taxon>
        <taxon>Billgrantia</taxon>
    </lineage>
</organism>
<evidence type="ECO:0000313" key="1">
    <source>
        <dbReference type="EMBL" id="RCV91876.1"/>
    </source>
</evidence>
<sequence length="103" mass="11093">MLRLSREGGLAHFPGLARPRCVHCTGCSEEQLGELQSLLLALPGASVAEAGNDRRRFCVALVGEGGEVLWSQVVAEESAPQALLAWWRRAEIAPLQKKTDGQA</sequence>
<comment type="caution">
    <text evidence="1">The sequence shown here is derived from an EMBL/GenBank/DDBJ whole genome shotgun (WGS) entry which is preliminary data.</text>
</comment>
<reference evidence="1 2" key="1">
    <citation type="submission" date="2018-07" db="EMBL/GenBank/DDBJ databases">
        <title>Halomonas montanilacus sp. nov., isolated from Lake Pengyan on Tibetan Plateau.</title>
        <authorList>
            <person name="Lu H."/>
            <person name="Xing P."/>
            <person name="Wu Q."/>
        </authorList>
    </citation>
    <scope>NUCLEOTIDE SEQUENCE [LARGE SCALE GENOMIC DNA]</scope>
    <source>
        <strain evidence="1 2">PYC7W</strain>
    </source>
</reference>
<evidence type="ECO:0000313" key="2">
    <source>
        <dbReference type="Proteomes" id="UP000252405"/>
    </source>
</evidence>
<protein>
    <submittedName>
        <fullName evidence="1">Uncharacterized protein</fullName>
    </submittedName>
</protein>
<dbReference type="EMBL" id="QPII01000001">
    <property type="protein sequence ID" value="RCV91876.1"/>
    <property type="molecule type" value="Genomic_DNA"/>
</dbReference>
<gene>
    <name evidence="1" type="ORF">DU505_02075</name>
</gene>
<dbReference type="Pfam" id="PF20242">
    <property type="entry name" value="Emfourin"/>
    <property type="match status" value="1"/>
</dbReference>
<keyword evidence="2" id="KW-1185">Reference proteome</keyword>
<dbReference type="Proteomes" id="UP000252405">
    <property type="component" value="Unassembled WGS sequence"/>
</dbReference>
<proteinExistence type="predicted"/>
<accession>A0A368U5T7</accession>
<dbReference type="InterPro" id="IPR049457">
    <property type="entry name" value="Emfourin"/>
</dbReference>